<accession>A0A1X7JB08</accession>
<dbReference type="RefSeq" id="WP_085493556.1">
    <property type="nucleotide sequence ID" value="NZ_FXAZ01000001.1"/>
</dbReference>
<evidence type="ECO:0000313" key="3">
    <source>
        <dbReference type="EMBL" id="SMG25054.1"/>
    </source>
</evidence>
<dbReference type="STRING" id="1852522.SAMN06295960_1414"/>
<dbReference type="HAMAP" id="MF_01103">
    <property type="entry name" value="UPF0291"/>
    <property type="match status" value="1"/>
</dbReference>
<dbReference type="GO" id="GO:0005737">
    <property type="term" value="C:cytoplasm"/>
    <property type="evidence" value="ECO:0007669"/>
    <property type="project" value="UniProtKB-SubCell"/>
</dbReference>
<dbReference type="SUPFAM" id="SSF158221">
    <property type="entry name" value="YnzC-like"/>
    <property type="match status" value="1"/>
</dbReference>
<reference evidence="3 4" key="1">
    <citation type="submission" date="2017-04" db="EMBL/GenBank/DDBJ databases">
        <authorList>
            <person name="Afonso C.L."/>
            <person name="Miller P.J."/>
            <person name="Scott M.A."/>
            <person name="Spackman E."/>
            <person name="Goraichik I."/>
            <person name="Dimitrov K.M."/>
            <person name="Suarez D.L."/>
            <person name="Swayne D.E."/>
        </authorList>
    </citation>
    <scope>NUCLEOTIDE SEQUENCE [LARGE SCALE GENOMIC DNA]</scope>
    <source>
        <strain evidence="3 4">11</strain>
    </source>
</reference>
<keyword evidence="4" id="KW-1185">Reference proteome</keyword>
<dbReference type="InterPro" id="IPR009242">
    <property type="entry name" value="DUF896"/>
</dbReference>
<dbReference type="Proteomes" id="UP000193834">
    <property type="component" value="Unassembled WGS sequence"/>
</dbReference>
<keyword evidence="1 2" id="KW-0963">Cytoplasm</keyword>
<dbReference type="OrthoDB" id="390105at2"/>
<dbReference type="AlphaFoldDB" id="A0A1X7JB08"/>
<evidence type="ECO:0000256" key="2">
    <source>
        <dbReference type="HAMAP-Rule" id="MF_01103"/>
    </source>
</evidence>
<dbReference type="PANTHER" id="PTHR37300">
    <property type="entry name" value="UPF0291 PROTEIN CBO2609/CLC_2481"/>
    <property type="match status" value="1"/>
</dbReference>
<comment type="similarity">
    <text evidence="2">Belongs to the UPF0291 family.</text>
</comment>
<evidence type="ECO:0000256" key="1">
    <source>
        <dbReference type="ARBA" id="ARBA00022490"/>
    </source>
</evidence>
<name>A0A1X7JB08_9BACL</name>
<sequence>MNNEKLIARINELARKQKTVGLTEDEIAERAKLREQYLVLFRAQVRHHLDNIRYVEDEEGEQEANSDPRNFH</sequence>
<dbReference type="Pfam" id="PF05979">
    <property type="entry name" value="DUF896"/>
    <property type="match status" value="1"/>
</dbReference>
<organism evidence="3 4">
    <name type="scientific">Paenibacillus aquistagni</name>
    <dbReference type="NCBI Taxonomy" id="1852522"/>
    <lineage>
        <taxon>Bacteria</taxon>
        <taxon>Bacillati</taxon>
        <taxon>Bacillota</taxon>
        <taxon>Bacilli</taxon>
        <taxon>Bacillales</taxon>
        <taxon>Paenibacillaceae</taxon>
        <taxon>Paenibacillus</taxon>
    </lineage>
</organism>
<evidence type="ECO:0000313" key="4">
    <source>
        <dbReference type="Proteomes" id="UP000193834"/>
    </source>
</evidence>
<dbReference type="PANTHER" id="PTHR37300:SF1">
    <property type="entry name" value="UPF0291 PROTEIN YNZC"/>
    <property type="match status" value="1"/>
</dbReference>
<dbReference type="EMBL" id="FXAZ01000001">
    <property type="protein sequence ID" value="SMG25054.1"/>
    <property type="molecule type" value="Genomic_DNA"/>
</dbReference>
<protein>
    <recommendedName>
        <fullName evidence="2">UPF0291 protein SAMN06295960_1414</fullName>
    </recommendedName>
</protein>
<dbReference type="Gene3D" id="1.10.287.540">
    <property type="entry name" value="Helix hairpin bin"/>
    <property type="match status" value="1"/>
</dbReference>
<gene>
    <name evidence="3" type="ORF">SAMN06295960_1414</name>
</gene>
<comment type="subcellular location">
    <subcellularLocation>
        <location evidence="2">Cytoplasm</location>
    </subcellularLocation>
</comment>
<proteinExistence type="inferred from homology"/>